<evidence type="ECO:0000313" key="4">
    <source>
        <dbReference type="Proteomes" id="UP001165065"/>
    </source>
</evidence>
<dbReference type="Gene3D" id="1.25.40.10">
    <property type="entry name" value="Tetratricopeptide repeat domain"/>
    <property type="match status" value="3"/>
</dbReference>
<name>A0A9W7LD97_9STRA</name>
<proteinExistence type="predicted"/>
<dbReference type="OrthoDB" id="193911at2759"/>
<dbReference type="AlphaFoldDB" id="A0A9W7LD97"/>
<dbReference type="InterPro" id="IPR019734">
    <property type="entry name" value="TPR_rpt"/>
</dbReference>
<dbReference type="InterPro" id="IPR011990">
    <property type="entry name" value="TPR-like_helical_dom_sf"/>
</dbReference>
<dbReference type="SUPFAM" id="SSF48452">
    <property type="entry name" value="TPR-like"/>
    <property type="match status" value="2"/>
</dbReference>
<evidence type="ECO:0000256" key="1">
    <source>
        <dbReference type="SAM" id="Coils"/>
    </source>
</evidence>
<feature type="compositionally biased region" description="Gly residues" evidence="2">
    <location>
        <begin position="713"/>
        <end position="722"/>
    </location>
</feature>
<sequence length="740" mass="81313">MSSDNDITPQPSELTVSLRSALLEAKSGSDGQETASNRELGLLYEQLSDSLHADGLLEECMINLQWAIDIYIGYQDNKALARLYNKAGCTVFQMRKYKEATGHFEKQTSHALENKKVVFASQGITNQAVVALLTADQASAIKLIEKSMAVLEGIEEGETIEKISQTCFASHVQATLLIANGDFAKASPYLSKCLSLATTHSLSGFIYLSKTNLGICKLKEMAFEEAFSLFKGAMDVCNTSFERTKGLYHIGVCHMQNGKTDECDAALKEALSFCNTSVEELAEERRKEEERIRKEEEEKNMMDDGTGNMISLKPKQEEDSIVSEQNSLVTMDSLATIPTNMPVAFGTQEGAILHSQILNVSALNQMRREESGFNDPKIDAAFDSVTQSLTLSSRLYSPLAKALTLNNFAIISAINGDNDNARKYHGHNLKIIENDKSYKFQTRVEEGKADLVPELSTVLEHNSFTNCLKDKKMLRSKASHNQALSGRNGVGMGLALESGTGTMETSKLRPVMDQHRKNYEACDRNGDRGGSAKAHGALGSVVTAVGGRKAEAFSNLEHQLQYSREVGDKFMEASTLRTLSELQQTGGELSVAVKTLKAYMQVSHDANIVVLEADALKQLVNTYAQIGKQRKPLDVPLDSEAYSAMTDVELDEKEAHDDMFLRSNATHRSNRYIKNLSDMGGYWGWKKGGVGEEKARKDEEEWMEGLKKKEKAGGGGGIGGMFGKPKKKAKPKNGLLSMFG</sequence>
<feature type="region of interest" description="Disordered" evidence="2">
    <location>
        <begin position="694"/>
        <end position="740"/>
    </location>
</feature>
<dbReference type="EMBL" id="BRYA01000292">
    <property type="protein sequence ID" value="GMI46299.1"/>
    <property type="molecule type" value="Genomic_DNA"/>
</dbReference>
<reference evidence="4" key="1">
    <citation type="journal article" date="2023" name="Commun. Biol.">
        <title>Genome analysis of Parmales, the sister group of diatoms, reveals the evolutionary specialization of diatoms from phago-mixotrophs to photoautotrophs.</title>
        <authorList>
            <person name="Ban H."/>
            <person name="Sato S."/>
            <person name="Yoshikawa S."/>
            <person name="Yamada K."/>
            <person name="Nakamura Y."/>
            <person name="Ichinomiya M."/>
            <person name="Sato N."/>
            <person name="Blanc-Mathieu R."/>
            <person name="Endo H."/>
            <person name="Kuwata A."/>
            <person name="Ogata H."/>
        </authorList>
    </citation>
    <scope>NUCLEOTIDE SEQUENCE [LARGE SCALE GENOMIC DNA]</scope>
</reference>
<evidence type="ECO:0000313" key="3">
    <source>
        <dbReference type="EMBL" id="GMI46299.1"/>
    </source>
</evidence>
<protein>
    <submittedName>
        <fullName evidence="3">Uncharacterized protein</fullName>
    </submittedName>
</protein>
<organism evidence="3 4">
    <name type="scientific">Triparma columacea</name>
    <dbReference type="NCBI Taxonomy" id="722753"/>
    <lineage>
        <taxon>Eukaryota</taxon>
        <taxon>Sar</taxon>
        <taxon>Stramenopiles</taxon>
        <taxon>Ochrophyta</taxon>
        <taxon>Bolidophyceae</taxon>
        <taxon>Parmales</taxon>
        <taxon>Triparmaceae</taxon>
        <taxon>Triparma</taxon>
    </lineage>
</organism>
<gene>
    <name evidence="3" type="ORF">TrCOL_g2771</name>
</gene>
<keyword evidence="4" id="KW-1185">Reference proteome</keyword>
<dbReference type="SMART" id="SM00028">
    <property type="entry name" value="TPR"/>
    <property type="match status" value="5"/>
</dbReference>
<evidence type="ECO:0000256" key="2">
    <source>
        <dbReference type="SAM" id="MobiDB-lite"/>
    </source>
</evidence>
<keyword evidence="1" id="KW-0175">Coiled coil</keyword>
<dbReference type="Proteomes" id="UP001165065">
    <property type="component" value="Unassembled WGS sequence"/>
</dbReference>
<dbReference type="PANTHER" id="PTHR10098">
    <property type="entry name" value="RAPSYN-RELATED"/>
    <property type="match status" value="1"/>
</dbReference>
<accession>A0A9W7LD97</accession>
<feature type="coiled-coil region" evidence="1">
    <location>
        <begin position="271"/>
        <end position="299"/>
    </location>
</feature>
<comment type="caution">
    <text evidence="3">The sequence shown here is derived from an EMBL/GenBank/DDBJ whole genome shotgun (WGS) entry which is preliminary data.</text>
</comment>
<feature type="compositionally biased region" description="Basic and acidic residues" evidence="2">
    <location>
        <begin position="694"/>
        <end position="707"/>
    </location>
</feature>
<dbReference type="Pfam" id="PF13181">
    <property type="entry name" value="TPR_8"/>
    <property type="match status" value="1"/>
</dbReference>